<dbReference type="EMBL" id="BSXU01007648">
    <property type="protein sequence ID" value="GMG56457.1"/>
    <property type="molecule type" value="Genomic_DNA"/>
</dbReference>
<evidence type="ECO:0000313" key="3">
    <source>
        <dbReference type="Proteomes" id="UP001165063"/>
    </source>
</evidence>
<feature type="signal peptide" evidence="1">
    <location>
        <begin position="1"/>
        <end position="18"/>
    </location>
</feature>
<keyword evidence="1" id="KW-0732">Signal</keyword>
<protein>
    <submittedName>
        <fullName evidence="2">Unnamed protein product</fullName>
    </submittedName>
</protein>
<proteinExistence type="predicted"/>
<sequence>MLFIQLLLLVSSLWHNQSLFVLGHEYQLPEVTSVPAHISTTNIPKPTVTASNQHVKRIELSYGGFIVEDSNSGFSSSSITSFSSTDSIALHWASLAALDQNLPNVLQAVSVDPTLQTLFSSFSKIDNPSTNVGMSFLDSSYSSSISSLYMSIYDQLDTDAQSEMKSLEDVYYTSFAMSGYNDSRFYRSFSTKSFSIRSELLDFLRCQEISSDMQLVPYTYILMFASKTSETPWLTDVISGFSQFGKTEYDQASACANLNSITSAMPWGSFYDYFATTSYDQQPLRIGNITTILPYDTFWVTITDPASPSTITNYYPFQMSYPTTTHLSAIAGLNRIQFTSTLSVVRSITATIPATVNSTGFTRNSLHDVITISPNLTRVVNCGVRALIYYYYQNPDDFDHYVQTNLNSTYIRRYTEIINSYTTKDINTDAAAFQMVNAGYYNFIFQNSPERMKKLIDLLGYCYMEIETNGAEFAMTKYTSGGGEVFNQMFAFGGADEFLVYTTTTSNGTVSSGYTLQGINYAGSTYVFPLSIEDGFTSLSHTGAYVAATNYSIANIIQSTITGGVGNLLTNGGVITY</sequence>
<gene>
    <name evidence="2" type="ORF">Amon01_000852400</name>
</gene>
<organism evidence="2 3">
    <name type="scientific">Ambrosiozyma monospora</name>
    <name type="common">Yeast</name>
    <name type="synonym">Endomycopsis monosporus</name>
    <dbReference type="NCBI Taxonomy" id="43982"/>
    <lineage>
        <taxon>Eukaryota</taxon>
        <taxon>Fungi</taxon>
        <taxon>Dikarya</taxon>
        <taxon>Ascomycota</taxon>
        <taxon>Saccharomycotina</taxon>
        <taxon>Pichiomycetes</taxon>
        <taxon>Pichiales</taxon>
        <taxon>Pichiaceae</taxon>
        <taxon>Ambrosiozyma</taxon>
    </lineage>
</organism>
<feature type="chain" id="PRO_5040880410" evidence="1">
    <location>
        <begin position="19"/>
        <end position="577"/>
    </location>
</feature>
<evidence type="ECO:0000313" key="2">
    <source>
        <dbReference type="EMBL" id="GMG56457.1"/>
    </source>
</evidence>
<dbReference type="Proteomes" id="UP001165063">
    <property type="component" value="Unassembled WGS sequence"/>
</dbReference>
<keyword evidence="3" id="KW-1185">Reference proteome</keyword>
<dbReference type="AlphaFoldDB" id="A0A9W7DPE5"/>
<accession>A0A9W7DPE5</accession>
<evidence type="ECO:0000256" key="1">
    <source>
        <dbReference type="SAM" id="SignalP"/>
    </source>
</evidence>
<name>A0A9W7DPE5_AMBMO</name>
<reference evidence="2" key="1">
    <citation type="submission" date="2023-04" db="EMBL/GenBank/DDBJ databases">
        <title>Ambrosiozyma monospora NBRC 1965.</title>
        <authorList>
            <person name="Ichikawa N."/>
            <person name="Sato H."/>
            <person name="Tonouchi N."/>
        </authorList>
    </citation>
    <scope>NUCLEOTIDE SEQUENCE</scope>
    <source>
        <strain evidence="2">NBRC 1965</strain>
    </source>
</reference>
<comment type="caution">
    <text evidence="2">The sequence shown here is derived from an EMBL/GenBank/DDBJ whole genome shotgun (WGS) entry which is preliminary data.</text>
</comment>